<feature type="domain" description="Beta-Casp" evidence="3">
    <location>
        <begin position="260"/>
        <end position="385"/>
    </location>
</feature>
<dbReference type="STRING" id="83767.SAMN05660652_02809"/>
<keyword evidence="1" id="KW-0378">Hydrolase</keyword>
<dbReference type="Pfam" id="PF07521">
    <property type="entry name" value="RMMBL"/>
    <property type="match status" value="1"/>
</dbReference>
<dbReference type="GO" id="GO:0004521">
    <property type="term" value="F:RNA endonuclease activity"/>
    <property type="evidence" value="ECO:0007669"/>
    <property type="project" value="TreeGrafter"/>
</dbReference>
<evidence type="ECO:0000256" key="1">
    <source>
        <dbReference type="ARBA" id="ARBA00022801"/>
    </source>
</evidence>
<dbReference type="CDD" id="cd16295">
    <property type="entry name" value="TTHA0252-CPSF-like_MBL-fold"/>
    <property type="match status" value="1"/>
</dbReference>
<dbReference type="PANTHER" id="PTHR11203:SF37">
    <property type="entry name" value="INTEGRATOR COMPLEX SUBUNIT 11"/>
    <property type="match status" value="1"/>
</dbReference>
<accession>A0A1G8HIM2</accession>
<dbReference type="Pfam" id="PF10996">
    <property type="entry name" value="Beta-Casp"/>
    <property type="match status" value="1"/>
</dbReference>
<dbReference type="Proteomes" id="UP000198607">
    <property type="component" value="Unassembled WGS sequence"/>
</dbReference>
<dbReference type="Gene3D" id="3.60.15.10">
    <property type="entry name" value="Ribonuclease Z/Hydroxyacylglutathione hydrolase-like"/>
    <property type="match status" value="1"/>
</dbReference>
<dbReference type="GO" id="GO:0016787">
    <property type="term" value="F:hydrolase activity"/>
    <property type="evidence" value="ECO:0007669"/>
    <property type="project" value="UniProtKB-KW"/>
</dbReference>
<dbReference type="SMART" id="SM01027">
    <property type="entry name" value="Beta-Casp"/>
    <property type="match status" value="1"/>
</dbReference>
<name>A0A1G8HIM2_9RHOO</name>
<protein>
    <submittedName>
        <fullName evidence="4">Metallo-beta-lactamase family protein</fullName>
    </submittedName>
</protein>
<organism evidence="4 5">
    <name type="scientific">Propionivibrio dicarboxylicus</name>
    <dbReference type="NCBI Taxonomy" id="83767"/>
    <lineage>
        <taxon>Bacteria</taxon>
        <taxon>Pseudomonadati</taxon>
        <taxon>Pseudomonadota</taxon>
        <taxon>Betaproteobacteria</taxon>
        <taxon>Rhodocyclales</taxon>
        <taxon>Rhodocyclaceae</taxon>
        <taxon>Propionivibrio</taxon>
    </lineage>
</organism>
<evidence type="ECO:0000313" key="4">
    <source>
        <dbReference type="EMBL" id="SDI06445.1"/>
    </source>
</evidence>
<dbReference type="SUPFAM" id="SSF56281">
    <property type="entry name" value="Metallo-hydrolase/oxidoreductase"/>
    <property type="match status" value="1"/>
</dbReference>
<sequence>MRIGFFGAAGEVTGSSYLVDTGTTRFLVDCGMFQGGPEARAKNLSALNFGCAIRDIDFVLLTHAHIDHSGLLPRLAVLGYRGPIYATNATVDLLEVLLPDSAHIQEKESEWQLRHQHRRGKSATARITPPLYTVAQAQAALQLLQPVAFGATLEPADGISVHFHEAGHILGSAWIEVIIGGHGKPRRLIFSGDLGMRDRPIIHDPEPVRTTADLLLVESTYGNRQHRSMQETEDEIVAAFARTHATHGNLVIPSFAVGRTQEIIYLLADLVRRGRIAPLKVYVDSPMANTATRITLAHPELLDRGVKELVDWVQHHPEKMKVNFVGDVNESRALNDIRSGAVIISASGMCEAGRIKYHLRENLPRSECTVLIAGFQAAGTLGRRLVEGAKLVHIFGQPVPVRARICTVGGLSAHADQPTLLDWLRGFKTPPTQTCIVHGEVGAAEAFDAAIREKLGWTALRRPKRGEFIEF</sequence>
<keyword evidence="5" id="KW-1185">Reference proteome</keyword>
<proteinExistence type="predicted"/>
<evidence type="ECO:0000313" key="5">
    <source>
        <dbReference type="Proteomes" id="UP000198607"/>
    </source>
</evidence>
<dbReference type="Pfam" id="PF00753">
    <property type="entry name" value="Lactamase_B"/>
    <property type="match status" value="1"/>
</dbReference>
<dbReference type="EMBL" id="FNCY01000012">
    <property type="protein sequence ID" value="SDI06445.1"/>
    <property type="molecule type" value="Genomic_DNA"/>
</dbReference>
<gene>
    <name evidence="4" type="ORF">SAMN05660652_02809</name>
</gene>
<dbReference type="InterPro" id="IPR011108">
    <property type="entry name" value="RMMBL"/>
</dbReference>
<dbReference type="SMART" id="SM00849">
    <property type="entry name" value="Lactamase_B"/>
    <property type="match status" value="1"/>
</dbReference>
<dbReference type="AlphaFoldDB" id="A0A1G8HIM2"/>
<dbReference type="OrthoDB" id="9803916at2"/>
<dbReference type="RefSeq" id="WP_091938535.1">
    <property type="nucleotide sequence ID" value="NZ_FNCY01000012.1"/>
</dbReference>
<dbReference type="InterPro" id="IPR022712">
    <property type="entry name" value="Beta_Casp"/>
</dbReference>
<evidence type="ECO:0000259" key="2">
    <source>
        <dbReference type="SMART" id="SM00849"/>
    </source>
</evidence>
<feature type="domain" description="Metallo-beta-lactamase" evidence="2">
    <location>
        <begin position="13"/>
        <end position="240"/>
    </location>
</feature>
<dbReference type="PANTHER" id="PTHR11203">
    <property type="entry name" value="CLEAVAGE AND POLYADENYLATION SPECIFICITY FACTOR FAMILY MEMBER"/>
    <property type="match status" value="1"/>
</dbReference>
<dbReference type="Gene3D" id="3.40.50.10890">
    <property type="match status" value="1"/>
</dbReference>
<reference evidence="4 5" key="1">
    <citation type="submission" date="2016-10" db="EMBL/GenBank/DDBJ databases">
        <authorList>
            <person name="de Groot N.N."/>
        </authorList>
    </citation>
    <scope>NUCLEOTIDE SEQUENCE [LARGE SCALE GENOMIC DNA]</scope>
    <source>
        <strain evidence="4 5">DSM 5885</strain>
    </source>
</reference>
<dbReference type="InterPro" id="IPR050698">
    <property type="entry name" value="MBL"/>
</dbReference>
<dbReference type="InterPro" id="IPR001279">
    <property type="entry name" value="Metallo-B-lactamas"/>
</dbReference>
<dbReference type="InterPro" id="IPR036866">
    <property type="entry name" value="RibonucZ/Hydroxyglut_hydro"/>
</dbReference>
<evidence type="ECO:0000259" key="3">
    <source>
        <dbReference type="SMART" id="SM01027"/>
    </source>
</evidence>